<name>A0ABW5SYT9_9BACI</name>
<dbReference type="Proteomes" id="UP001597520">
    <property type="component" value="Unassembled WGS sequence"/>
</dbReference>
<protein>
    <submittedName>
        <fullName evidence="3">RsfA family transcriptional regulator</fullName>
    </submittedName>
</protein>
<sequence length="204" mass="23068">MTGFRQDAWSTDEDIMLAEIVLRHVREKSTQLAAFQEAADKLSRTAAACGFRWNACIRKKYEKAVELAKMRRSGNDEEEKEDVEDIKHPSAEESNQGVQEPVKRGAAENDEEGLKHQLQETISFLKGLSDVLEERGDNGEALAAKKEAMEAENKKLEAELERIKQEFMQLRQDYKALMDVMDKARALSEGSLSTLTEDNVEESS</sequence>
<dbReference type="RefSeq" id="WP_380712175.1">
    <property type="nucleotide sequence ID" value="NZ_JBHUML010000002.1"/>
</dbReference>
<evidence type="ECO:0000256" key="1">
    <source>
        <dbReference type="SAM" id="Coils"/>
    </source>
</evidence>
<dbReference type="InterPro" id="IPR014243">
    <property type="entry name" value="RsfA-like"/>
</dbReference>
<gene>
    <name evidence="3" type="ORF">ACFSUB_05455</name>
</gene>
<evidence type="ECO:0000313" key="4">
    <source>
        <dbReference type="Proteomes" id="UP001597520"/>
    </source>
</evidence>
<dbReference type="PANTHER" id="PTHR41302">
    <property type="entry name" value="PRESPORE-SPECIFIC TRANSCRIPTIONAL REGULATOR RSFA-RELATED"/>
    <property type="match status" value="1"/>
</dbReference>
<keyword evidence="1" id="KW-0175">Coiled coil</keyword>
<reference evidence="4" key="1">
    <citation type="journal article" date="2019" name="Int. J. Syst. Evol. Microbiol.">
        <title>The Global Catalogue of Microorganisms (GCM) 10K type strain sequencing project: providing services to taxonomists for standard genome sequencing and annotation.</title>
        <authorList>
            <consortium name="The Broad Institute Genomics Platform"/>
            <consortium name="The Broad Institute Genome Sequencing Center for Infectious Disease"/>
            <person name="Wu L."/>
            <person name="Ma J."/>
        </authorList>
    </citation>
    <scope>NUCLEOTIDE SEQUENCE [LARGE SCALE GENOMIC DNA]</scope>
    <source>
        <strain evidence="4">KCTC 33792</strain>
    </source>
</reference>
<comment type="caution">
    <text evidence="3">The sequence shown here is derived from an EMBL/GenBank/DDBJ whole genome shotgun (WGS) entry which is preliminary data.</text>
</comment>
<feature type="region of interest" description="Disordered" evidence="2">
    <location>
        <begin position="69"/>
        <end position="114"/>
    </location>
</feature>
<proteinExistence type="predicted"/>
<evidence type="ECO:0000256" key="2">
    <source>
        <dbReference type="SAM" id="MobiDB-lite"/>
    </source>
</evidence>
<feature type="compositionally biased region" description="Basic and acidic residues" evidence="2">
    <location>
        <begin position="101"/>
        <end position="114"/>
    </location>
</feature>
<dbReference type="PANTHER" id="PTHR41302:SF2">
    <property type="entry name" value="PRESPORE SPECIFIC TRANSCRIPTIONAL ACTIVATOR RSFA"/>
    <property type="match status" value="1"/>
</dbReference>
<accession>A0ABW5SYT9</accession>
<evidence type="ECO:0000313" key="3">
    <source>
        <dbReference type="EMBL" id="MFD2704907.1"/>
    </source>
</evidence>
<keyword evidence="4" id="KW-1185">Reference proteome</keyword>
<organism evidence="3 4">
    <name type="scientific">Salibacterium lacus</name>
    <dbReference type="NCBI Taxonomy" id="1898109"/>
    <lineage>
        <taxon>Bacteria</taxon>
        <taxon>Bacillati</taxon>
        <taxon>Bacillota</taxon>
        <taxon>Bacilli</taxon>
        <taxon>Bacillales</taxon>
        <taxon>Bacillaceae</taxon>
    </lineage>
</organism>
<dbReference type="EMBL" id="JBHUML010000002">
    <property type="protein sequence ID" value="MFD2704907.1"/>
    <property type="molecule type" value="Genomic_DNA"/>
</dbReference>
<feature type="coiled-coil region" evidence="1">
    <location>
        <begin position="139"/>
        <end position="180"/>
    </location>
</feature>